<dbReference type="SMART" id="SM00825">
    <property type="entry name" value="PKS_KS"/>
    <property type="match status" value="1"/>
</dbReference>
<dbReference type="CDD" id="cd00833">
    <property type="entry name" value="PKS"/>
    <property type="match status" value="1"/>
</dbReference>
<keyword evidence="6 10" id="KW-0012">Acyltransferase</keyword>
<evidence type="ECO:0000313" key="10">
    <source>
        <dbReference type="EMBL" id="MCQ8191017.1"/>
    </source>
</evidence>
<organism evidence="10 11">
    <name type="scientific">Streptomyces rugosispiralis</name>
    <dbReference type="NCBI Taxonomy" id="2967341"/>
    <lineage>
        <taxon>Bacteria</taxon>
        <taxon>Bacillati</taxon>
        <taxon>Actinomycetota</taxon>
        <taxon>Actinomycetes</taxon>
        <taxon>Kitasatosporales</taxon>
        <taxon>Streptomycetaceae</taxon>
        <taxon>Streptomyces</taxon>
    </lineage>
</organism>
<dbReference type="GO" id="GO:0016746">
    <property type="term" value="F:acyltransferase activity"/>
    <property type="evidence" value="ECO:0007669"/>
    <property type="project" value="UniProtKB-KW"/>
</dbReference>
<dbReference type="InterPro" id="IPR032821">
    <property type="entry name" value="PKS_assoc"/>
</dbReference>
<dbReference type="SMART" id="SM01294">
    <property type="entry name" value="PKS_PP_betabranch"/>
    <property type="match status" value="1"/>
</dbReference>
<feature type="domain" description="Carrier" evidence="8">
    <location>
        <begin position="49"/>
        <end position="124"/>
    </location>
</feature>
<feature type="non-terminal residue" evidence="10">
    <location>
        <position position="1049"/>
    </location>
</feature>
<dbReference type="InterPro" id="IPR001227">
    <property type="entry name" value="Ac_transferase_dom_sf"/>
</dbReference>
<dbReference type="SUPFAM" id="SSF53901">
    <property type="entry name" value="Thiolase-like"/>
    <property type="match status" value="1"/>
</dbReference>
<feature type="region of interest" description="Disordered" evidence="7">
    <location>
        <begin position="570"/>
        <end position="595"/>
    </location>
</feature>
<dbReference type="InterPro" id="IPR050091">
    <property type="entry name" value="PKS_NRPS_Biosynth_Enz"/>
</dbReference>
<feature type="region of interest" description="Disordered" evidence="7">
    <location>
        <begin position="1"/>
        <end position="35"/>
    </location>
</feature>
<dbReference type="PROSITE" id="PS00606">
    <property type="entry name" value="KS3_1"/>
    <property type="match status" value="1"/>
</dbReference>
<evidence type="ECO:0000313" key="11">
    <source>
        <dbReference type="Proteomes" id="UP001204746"/>
    </source>
</evidence>
<dbReference type="SUPFAM" id="SSF52151">
    <property type="entry name" value="FabD/lysophospholipase-like"/>
    <property type="match status" value="1"/>
</dbReference>
<dbReference type="SUPFAM" id="SSF47336">
    <property type="entry name" value="ACP-like"/>
    <property type="match status" value="1"/>
</dbReference>
<evidence type="ECO:0000256" key="4">
    <source>
        <dbReference type="ARBA" id="ARBA00023194"/>
    </source>
</evidence>
<dbReference type="InterPro" id="IPR020806">
    <property type="entry name" value="PKS_PP-bd"/>
</dbReference>
<keyword evidence="5" id="KW-0511">Multifunctional enzyme</keyword>
<dbReference type="Gene3D" id="3.40.47.10">
    <property type="match status" value="1"/>
</dbReference>
<dbReference type="InterPro" id="IPR036736">
    <property type="entry name" value="ACP-like_sf"/>
</dbReference>
<dbReference type="InterPro" id="IPR020841">
    <property type="entry name" value="PKS_Beta-ketoAc_synthase_dom"/>
</dbReference>
<dbReference type="Gene3D" id="3.40.366.10">
    <property type="entry name" value="Malonyl-Coenzyme A Acyl Carrier Protein, domain 2"/>
    <property type="match status" value="1"/>
</dbReference>
<dbReference type="PROSITE" id="PS52004">
    <property type="entry name" value="KS3_2"/>
    <property type="match status" value="1"/>
</dbReference>
<dbReference type="SUPFAM" id="SSF55048">
    <property type="entry name" value="Probable ACP-binding domain of malonyl-CoA ACP transacylase"/>
    <property type="match status" value="1"/>
</dbReference>
<name>A0ABT1V134_9ACTN</name>
<dbReference type="InterPro" id="IPR014043">
    <property type="entry name" value="Acyl_transferase_dom"/>
</dbReference>
<evidence type="ECO:0000256" key="3">
    <source>
        <dbReference type="ARBA" id="ARBA00022679"/>
    </source>
</evidence>
<dbReference type="SMART" id="SM00823">
    <property type="entry name" value="PKS_PP"/>
    <property type="match status" value="1"/>
</dbReference>
<dbReference type="InterPro" id="IPR014030">
    <property type="entry name" value="Ketoacyl_synth_N"/>
</dbReference>
<dbReference type="Pfam" id="PF00550">
    <property type="entry name" value="PP-binding"/>
    <property type="match status" value="1"/>
</dbReference>
<protein>
    <submittedName>
        <fullName evidence="10">Acyltransferase domain-containing protein</fullName>
    </submittedName>
</protein>
<sequence length="1049" mass="110842">MSARVMGRAMVSESVDFTPEHTEKGGTSPEGASPWRDRLAALPEAERAEALATWVGEIVEQALKDKAPDVLDPERPFLDLGFDSLATVDLHARLTAATGLRLPVTLAFDHPTPADLARHVRAELLGADDDSDTSPADAGMGPMAADEPIAIVGMSCRFPGAVGSPEELWEIVAGGKDVISEFPVTRGWDLAGLYDPDPDRPGSSYTREGGFLHDAAEFDPAFFGISPREALAMDPQQRLLLETSWEVFERAGIDPATVRGGRTGVFVGAETQDYGPRLHEAEQGFEGYLVTGNAASVASGRIAYTFGFEGPTVTVDTACSSSLVALHLAVQALRAGECTMALAGGAAVMANPGSFIAFSRQRGLAPDGRCKPFAAAADGTAWGEGVGMLLVERLSEARRHGHRVLAVVRGTAINQDGASNGLTAPSGPAQQRVIRQALANAGLTAADVDTVEAHGTGTTLGDPIEAQALLATYGRDREADRPLWLGSLKSNIGHTQSAAGVGGIIKMVMAMRHGVLPRTLHVDEPTPHVDWTAGDIELLTEARPWPESDRPRRAGVSSFGMSGTNAHAIIEQPPVEDAERNEPEEPEEPEGSTEPALLPWALSAKTTEALQGQAERLHALLEADPGLALTDIGHSLATTRATFEQRAVLLAGDRDGFRTALRTLADGGDGPSVVRGAPAAGKLALLFTGQGSQRLGMGRELHAAYPVFAEALDDACWYLEEQLELPLLDVLFAEEGSPEAALLDRTDYTQPALFAIEVALYRLLESWGLRPELLAGHSIGELAAAHVAGVLSLEDAAALVAARGRLMRELPAGGAMVAVQASEDEVLPLLAGREDRIGIAAINGPHSVVVSGAEEDALDIAASFEERGRKTKRLTVSHAFHSPLMDGMLAEFRRVAQVLEYAPPRIPVVSTVTGRVATAEELCSPEYWVRHVREAVRFLDGVHTLADKGATTFLELGPDAVLTAMAQDCLPDADGTAYAAALRGGRPEAETLTAAVALAYVRGKKADWAAPYATTGARVIDLPTYAFQRQQYWLNAPVPAASGAVPGGA</sequence>
<dbReference type="InterPro" id="IPR016035">
    <property type="entry name" value="Acyl_Trfase/lysoPLipase"/>
</dbReference>
<reference evidence="10 11" key="1">
    <citation type="submission" date="2022-07" db="EMBL/GenBank/DDBJ databases">
        <authorList>
            <person name="Phongsopitanun W."/>
            <person name="Tanasupawat S."/>
        </authorList>
    </citation>
    <scope>NUCLEOTIDE SEQUENCE [LARGE SCALE GENOMIC DNA]</scope>
    <source>
        <strain evidence="10 11">RCU-064</strain>
    </source>
</reference>
<evidence type="ECO:0000256" key="7">
    <source>
        <dbReference type="SAM" id="MobiDB-lite"/>
    </source>
</evidence>
<dbReference type="EMBL" id="JANIAA010000015">
    <property type="protein sequence ID" value="MCQ8191017.1"/>
    <property type="molecule type" value="Genomic_DNA"/>
</dbReference>
<dbReference type="Proteomes" id="UP001204746">
    <property type="component" value="Unassembled WGS sequence"/>
</dbReference>
<evidence type="ECO:0000259" key="9">
    <source>
        <dbReference type="PROSITE" id="PS52004"/>
    </source>
</evidence>
<proteinExistence type="predicted"/>
<dbReference type="Pfam" id="PF02801">
    <property type="entry name" value="Ketoacyl-synt_C"/>
    <property type="match status" value="1"/>
</dbReference>
<dbReference type="PANTHER" id="PTHR43775:SF51">
    <property type="entry name" value="INACTIVE PHENOLPHTHIOCEROL SYNTHESIS POLYKETIDE SYNTHASE TYPE I PKS1-RELATED"/>
    <property type="match status" value="1"/>
</dbReference>
<keyword evidence="3" id="KW-0808">Transferase</keyword>
<dbReference type="InterPro" id="IPR018201">
    <property type="entry name" value="Ketoacyl_synth_AS"/>
</dbReference>
<dbReference type="InterPro" id="IPR016039">
    <property type="entry name" value="Thiolase-like"/>
</dbReference>
<dbReference type="Gene3D" id="3.30.70.3290">
    <property type="match status" value="1"/>
</dbReference>
<evidence type="ECO:0000256" key="5">
    <source>
        <dbReference type="ARBA" id="ARBA00023268"/>
    </source>
</evidence>
<comment type="caution">
    <text evidence="10">The sequence shown here is derived from an EMBL/GenBank/DDBJ whole genome shotgun (WGS) entry which is preliminary data.</text>
</comment>
<dbReference type="InterPro" id="IPR014031">
    <property type="entry name" value="Ketoacyl_synth_C"/>
</dbReference>
<dbReference type="Pfam" id="PF00109">
    <property type="entry name" value="ketoacyl-synt"/>
    <property type="match status" value="1"/>
</dbReference>
<evidence type="ECO:0000259" key="8">
    <source>
        <dbReference type="PROSITE" id="PS50075"/>
    </source>
</evidence>
<dbReference type="Pfam" id="PF16197">
    <property type="entry name" value="KAsynt_C_assoc"/>
    <property type="match status" value="1"/>
</dbReference>
<dbReference type="PROSITE" id="PS50075">
    <property type="entry name" value="CARRIER"/>
    <property type="match status" value="1"/>
</dbReference>
<dbReference type="PANTHER" id="PTHR43775">
    <property type="entry name" value="FATTY ACID SYNTHASE"/>
    <property type="match status" value="1"/>
</dbReference>
<evidence type="ECO:0000256" key="2">
    <source>
        <dbReference type="ARBA" id="ARBA00022553"/>
    </source>
</evidence>
<keyword evidence="2" id="KW-0597">Phosphoprotein</keyword>
<keyword evidence="1" id="KW-0596">Phosphopantetheine</keyword>
<dbReference type="InterPro" id="IPR009081">
    <property type="entry name" value="PP-bd_ACP"/>
</dbReference>
<dbReference type="Pfam" id="PF00698">
    <property type="entry name" value="Acyl_transf_1"/>
    <property type="match status" value="1"/>
</dbReference>
<feature type="domain" description="Ketosynthase family 3 (KS3)" evidence="9">
    <location>
        <begin position="146"/>
        <end position="572"/>
    </location>
</feature>
<accession>A0ABT1V134</accession>
<feature type="region of interest" description="Disordered" evidence="7">
    <location>
        <begin position="542"/>
        <end position="561"/>
    </location>
</feature>
<dbReference type="SMART" id="SM00827">
    <property type="entry name" value="PKS_AT"/>
    <property type="match status" value="1"/>
</dbReference>
<dbReference type="Gene3D" id="1.10.1200.10">
    <property type="entry name" value="ACP-like"/>
    <property type="match status" value="1"/>
</dbReference>
<evidence type="ECO:0000256" key="6">
    <source>
        <dbReference type="ARBA" id="ARBA00023315"/>
    </source>
</evidence>
<keyword evidence="4" id="KW-0045">Antibiotic biosynthesis</keyword>
<keyword evidence="11" id="KW-1185">Reference proteome</keyword>
<dbReference type="InterPro" id="IPR016036">
    <property type="entry name" value="Malonyl_transacylase_ACP-bd"/>
</dbReference>
<evidence type="ECO:0000256" key="1">
    <source>
        <dbReference type="ARBA" id="ARBA00022450"/>
    </source>
</evidence>
<gene>
    <name evidence="10" type="ORF">NP777_22610</name>
</gene>